<keyword evidence="3" id="KW-0946">Virion</keyword>
<evidence type="ECO:0000313" key="6">
    <source>
        <dbReference type="EMBL" id="AJG42957.1"/>
    </source>
</evidence>
<protein>
    <submittedName>
        <fullName evidence="6">Uncharacterized protein</fullName>
    </submittedName>
</protein>
<dbReference type="HAMAP" id="MF_04039">
    <property type="entry name" value="HSV_CEP2"/>
    <property type="match status" value="1"/>
</dbReference>
<keyword evidence="2" id="KW-0920">Virion tegument</keyword>
<reference evidence="6" key="1">
    <citation type="submission" date="2014-11" db="EMBL/GenBank/DDBJ databases">
        <title>Gammaherpesviruses are widespread among seal species in Canada.</title>
        <authorList>
            <person name="Bellehumeur C."/>
            <person name="Nielsen O."/>
            <person name="Measures L."/>
            <person name="Harwood L."/>
            <person name="Boyle B."/>
            <person name="Gagnon C.A."/>
        </authorList>
    </citation>
    <scope>NUCLEOTIDE SEQUENCE [LARGE SCALE GENOMIC DNA]</scope>
    <source>
        <strain evidence="6">FMV04-1493874</strain>
    </source>
</reference>
<accession>A0A0R5YYC5</accession>
<dbReference type="GeneID" id="65099479"/>
<sequence length="332" mass="38006">MRYYHENLRKFLNKECIWCKYDTHSKFVKMYHASTAISPNYKPRKLQDTYKSHAMNISMIFLKPKNKPTYVTVFLNGVLMACCVPDYISIKAVPGEHDMFLVYLGPFLKLPPETAIPSEIKISSFEDGLMPLKSEIWDTSFPIAYQDIEATLSSWEFTCIGKCVWYGKSSILQYFLSIDYMMCCPSFREYPSFGRLVNLVTRCTNEDCVPCYGKKVHVNVKGGFTPHYHDGTSISCPCVFSCAALKSNTVPITGNKNILTLFFGPEKHLQVVSLKFTPTDKPCKITDLCCGLTSKGKEIPLNPEAWQLLRMSDFFSRTMLYACQILKRRCLE</sequence>
<name>A0A0R5YYC5_9GAMA</name>
<evidence type="ECO:0000256" key="3">
    <source>
        <dbReference type="ARBA" id="ARBA00022844"/>
    </source>
</evidence>
<dbReference type="Pfam" id="PF03044">
    <property type="entry name" value="Herpes_UL16"/>
    <property type="match status" value="1"/>
</dbReference>
<dbReference type="RefSeq" id="YP_010084488.1">
    <property type="nucleotide sequence ID" value="NC_055139.1"/>
</dbReference>
<keyword evidence="5" id="KW-1035">Host cytoplasm</keyword>
<dbReference type="KEGG" id="vg:65099479"/>
<evidence type="ECO:0000256" key="4">
    <source>
        <dbReference type="ARBA" id="ARBA00022921"/>
    </source>
</evidence>
<dbReference type="GO" id="GO:0044423">
    <property type="term" value="C:virion component"/>
    <property type="evidence" value="ECO:0007669"/>
    <property type="project" value="UniProtKB-KW"/>
</dbReference>
<evidence type="ECO:0000256" key="5">
    <source>
        <dbReference type="ARBA" id="ARBA00023200"/>
    </source>
</evidence>
<dbReference type="InterPro" id="IPR004286">
    <property type="entry name" value="Herpes_UL16/UL94"/>
</dbReference>
<evidence type="ECO:0000256" key="1">
    <source>
        <dbReference type="ARBA" id="ARBA00022562"/>
    </source>
</evidence>
<keyword evidence="4" id="KW-0426">Late protein</keyword>
<proteinExistence type="inferred from homology"/>
<dbReference type="Proteomes" id="UP000296355">
    <property type="component" value="Segment"/>
</dbReference>
<evidence type="ECO:0000313" key="7">
    <source>
        <dbReference type="Proteomes" id="UP000296355"/>
    </source>
</evidence>
<evidence type="ECO:0000256" key="2">
    <source>
        <dbReference type="ARBA" id="ARBA00022580"/>
    </source>
</evidence>
<keyword evidence="1" id="KW-1048">Host nucleus</keyword>
<keyword evidence="7" id="KW-1185">Reference proteome</keyword>
<organism evidence="6 7">
    <name type="scientific">phocid gammaherpesvirus 3</name>
    <dbReference type="NCBI Taxonomy" id="2560643"/>
    <lineage>
        <taxon>Viruses</taxon>
        <taxon>Duplodnaviria</taxon>
        <taxon>Heunggongvirae</taxon>
        <taxon>Peploviricota</taxon>
        <taxon>Herviviricetes</taxon>
        <taxon>Herpesvirales</taxon>
        <taxon>Orthoherpesviridae</taxon>
        <taxon>Gammaherpesvirinae</taxon>
        <taxon>Percavirus</taxon>
        <taxon>Percavirus phocidgamma3</taxon>
    </lineage>
</organism>
<dbReference type="EMBL" id="KP136799">
    <property type="protein sequence ID" value="AJG42957.1"/>
    <property type="molecule type" value="Genomic_DNA"/>
</dbReference>